<dbReference type="RefSeq" id="WP_338093740.1">
    <property type="nucleotide sequence ID" value="NZ_JAWDKA010000002.1"/>
</dbReference>
<proteinExistence type="predicted"/>
<dbReference type="SUPFAM" id="SSF54786">
    <property type="entry name" value="YcfA/nrd intein domain"/>
    <property type="match status" value="1"/>
</dbReference>
<keyword evidence="2" id="KW-1185">Reference proteome</keyword>
<dbReference type="AlphaFoldDB" id="A0AAE4MC26"/>
<dbReference type="InterPro" id="IPR038570">
    <property type="entry name" value="HicA_sf"/>
</dbReference>
<accession>A0AAE4MC26</accession>
<dbReference type="Proteomes" id="UP001273136">
    <property type="component" value="Unassembled WGS sequence"/>
</dbReference>
<organism evidence="1 2">
    <name type="scientific">Methanorbis furvi</name>
    <dbReference type="NCBI Taxonomy" id="3028299"/>
    <lineage>
        <taxon>Archaea</taxon>
        <taxon>Methanobacteriati</taxon>
        <taxon>Methanobacteriota</taxon>
        <taxon>Stenosarchaea group</taxon>
        <taxon>Methanomicrobia</taxon>
        <taxon>Methanomicrobiales</taxon>
        <taxon>Methanocorpusculaceae</taxon>
        <taxon>Methanorbis</taxon>
    </lineage>
</organism>
<sequence length="95" mass="10551">MSVLKCDNVRKSLKKKGFLTESGKQKHVIYTFHHNGVPAAVATHMSHNNQEISDTLQSMMAEQLHLSKGEFVEMISCKTGHAELAARYAALGLLR</sequence>
<dbReference type="EMBL" id="JAWDKA010000002">
    <property type="protein sequence ID" value="MDV0441345.1"/>
    <property type="molecule type" value="Genomic_DNA"/>
</dbReference>
<gene>
    <name evidence="1" type="ORF">McpAg1_05310</name>
</gene>
<evidence type="ECO:0008006" key="3">
    <source>
        <dbReference type="Google" id="ProtNLM"/>
    </source>
</evidence>
<comment type="caution">
    <text evidence="1">The sequence shown here is derived from an EMBL/GenBank/DDBJ whole genome shotgun (WGS) entry which is preliminary data.</text>
</comment>
<evidence type="ECO:0000313" key="1">
    <source>
        <dbReference type="EMBL" id="MDV0441345.1"/>
    </source>
</evidence>
<evidence type="ECO:0000313" key="2">
    <source>
        <dbReference type="Proteomes" id="UP001273136"/>
    </source>
</evidence>
<dbReference type="Gene3D" id="3.30.920.30">
    <property type="entry name" value="Hypothetical protein"/>
    <property type="match status" value="1"/>
</dbReference>
<reference evidence="1" key="1">
    <citation type="submission" date="2023-06" db="EMBL/GenBank/DDBJ databases">
        <title>Genome sequence of Methancorpusculaceae sp. Ag1.</title>
        <authorList>
            <person name="Protasov E."/>
            <person name="Platt K."/>
            <person name="Poehlein A."/>
            <person name="Daniel R."/>
            <person name="Brune A."/>
        </authorList>
    </citation>
    <scope>NUCLEOTIDE SEQUENCE</scope>
    <source>
        <strain evidence="1">Ag1</strain>
    </source>
</reference>
<name>A0AAE4MC26_9EURY</name>
<protein>
    <recommendedName>
        <fullName evidence="3">Type II toxin-antitoxin system HicA family toxin</fullName>
    </recommendedName>
</protein>